<dbReference type="Pfam" id="PF03062">
    <property type="entry name" value="MBOAT"/>
    <property type="match status" value="1"/>
</dbReference>
<dbReference type="PANTHER" id="PTHR13285">
    <property type="entry name" value="ACYLTRANSFERASE"/>
    <property type="match status" value="1"/>
</dbReference>
<dbReference type="PANTHER" id="PTHR13285:SF18">
    <property type="entry name" value="PROTEIN-CYSTEINE N-PALMITOYLTRANSFERASE RASP"/>
    <property type="match status" value="1"/>
</dbReference>
<feature type="transmembrane region" description="Helical" evidence="8">
    <location>
        <begin position="447"/>
        <end position="468"/>
    </location>
</feature>
<evidence type="ECO:0000256" key="5">
    <source>
        <dbReference type="ARBA" id="ARBA00022989"/>
    </source>
</evidence>
<protein>
    <submittedName>
        <fullName evidence="9">O-acyltransferase</fullName>
    </submittedName>
</protein>
<keyword evidence="4 8" id="KW-0812">Transmembrane</keyword>
<dbReference type="PIRSF" id="PIRSF500217">
    <property type="entry name" value="AlgI"/>
    <property type="match status" value="1"/>
</dbReference>
<feature type="transmembrane region" description="Helical" evidence="8">
    <location>
        <begin position="326"/>
        <end position="348"/>
    </location>
</feature>
<keyword evidence="7" id="KW-0808">Transferase</keyword>
<evidence type="ECO:0000256" key="3">
    <source>
        <dbReference type="ARBA" id="ARBA00022475"/>
    </source>
</evidence>
<comment type="subcellular location">
    <subcellularLocation>
        <location evidence="1">Cell membrane</location>
        <topology evidence="1">Multi-pass membrane protein</topology>
    </subcellularLocation>
</comment>
<dbReference type="GO" id="GO:0005886">
    <property type="term" value="C:plasma membrane"/>
    <property type="evidence" value="ECO:0007669"/>
    <property type="project" value="UniProtKB-SubCell"/>
</dbReference>
<dbReference type="InterPro" id="IPR051085">
    <property type="entry name" value="MB_O-acyltransferase"/>
</dbReference>
<proteinExistence type="inferred from homology"/>
<evidence type="ECO:0000313" key="9">
    <source>
        <dbReference type="EMBL" id="BDS05784.1"/>
    </source>
</evidence>
<keyword evidence="3 7" id="KW-1003">Cell membrane</keyword>
<comment type="similarity">
    <text evidence="2 7">Belongs to the membrane-bound acyltransferase family.</text>
</comment>
<gene>
    <name evidence="9" type="ORF">NT6N_08240</name>
</gene>
<keyword evidence="6 7" id="KW-0472">Membrane</keyword>
<evidence type="ECO:0000256" key="4">
    <source>
        <dbReference type="ARBA" id="ARBA00022692"/>
    </source>
</evidence>
<keyword evidence="7" id="KW-0012">Acyltransferase</keyword>
<evidence type="ECO:0000256" key="1">
    <source>
        <dbReference type="ARBA" id="ARBA00004651"/>
    </source>
</evidence>
<keyword evidence="5 8" id="KW-1133">Transmembrane helix</keyword>
<evidence type="ECO:0000256" key="6">
    <source>
        <dbReference type="ARBA" id="ARBA00023136"/>
    </source>
</evidence>
<dbReference type="InterPro" id="IPR028362">
    <property type="entry name" value="AlgI"/>
</dbReference>
<feature type="transmembrane region" description="Helical" evidence="8">
    <location>
        <begin position="408"/>
        <end position="426"/>
    </location>
</feature>
<evidence type="ECO:0000256" key="2">
    <source>
        <dbReference type="ARBA" id="ARBA00010323"/>
    </source>
</evidence>
<accession>A0AAT9FIG0</accession>
<reference evidence="9" key="1">
    <citation type="submission" date="2024-07" db="EMBL/GenBank/DDBJ databases">
        <title>Complete genome sequence of Verrucomicrobiaceae bacterium NT6N.</title>
        <authorList>
            <person name="Huang C."/>
            <person name="Takami H."/>
            <person name="Hamasaki K."/>
        </authorList>
    </citation>
    <scope>NUCLEOTIDE SEQUENCE</scope>
    <source>
        <strain evidence="9">NT6N</strain>
    </source>
</reference>
<dbReference type="InterPro" id="IPR004299">
    <property type="entry name" value="MBOAT_fam"/>
</dbReference>
<dbReference type="GO" id="GO:0042121">
    <property type="term" value="P:alginic acid biosynthetic process"/>
    <property type="evidence" value="ECO:0007669"/>
    <property type="project" value="InterPro"/>
</dbReference>
<dbReference type="EMBL" id="AP026866">
    <property type="protein sequence ID" value="BDS05784.1"/>
    <property type="molecule type" value="Genomic_DNA"/>
</dbReference>
<evidence type="ECO:0000256" key="7">
    <source>
        <dbReference type="PIRNR" id="PIRNR016636"/>
    </source>
</evidence>
<dbReference type="PIRSF" id="PIRSF016636">
    <property type="entry name" value="AlgI_DltB"/>
    <property type="match status" value="1"/>
</dbReference>
<dbReference type="GO" id="GO:0016746">
    <property type="term" value="F:acyltransferase activity"/>
    <property type="evidence" value="ECO:0007669"/>
    <property type="project" value="UniProtKB-KW"/>
</dbReference>
<feature type="transmembrane region" description="Helical" evidence="8">
    <location>
        <begin position="6"/>
        <end position="25"/>
    </location>
</feature>
<evidence type="ECO:0000256" key="8">
    <source>
        <dbReference type="SAM" id="Phobius"/>
    </source>
</evidence>
<sequence>MEPVLFNSYAFWLFFALVWVIYRMLPHRGQNLMLLGASYFFYACWDWRFLPLILTTTLVNYFTAIGMEKSDDPKRHKWLMAASAVVSLGLLGYFKYFGFFAESAAELLTWLGFNADIKMLNIILPVGISFYTFQTMSYTIDVYRGQIKATKSITDFALYVAYFPQLVAGPIERSSSLMPQITNSRKDRPRGDFSEGLYLVMLGLFLKVVVGDNLGFIADGIFAAEEGELTGTEALVGVYCFAFQIYGDFAGYSSIARGVSKWLGIDLMTNFRMPYLARNPSDFWQRWHISLSSWLRDYLYIPLGGNRGSKLMVYRNLMITMLLGGLWHGAGWTFLIWGGLHGAILCIYRMLGDRVKLPKLWGRIVATLFFFHLVCLTWLFFRADSLAQAWEMLTLVFTHQEMTPLANYGLRMILFFCLPLMIYEIWLDKAHTLRRLETVRWGWRAAAYCYFVFMLIVFPPPVFGQFIYFQF</sequence>
<feature type="transmembrane region" description="Helical" evidence="8">
    <location>
        <begin position="78"/>
        <end position="99"/>
    </location>
</feature>
<name>A0AAT9FIG0_9BACT</name>
<organism evidence="9">
    <name type="scientific">Oceaniferula spumae</name>
    <dbReference type="NCBI Taxonomy" id="2979115"/>
    <lineage>
        <taxon>Bacteria</taxon>
        <taxon>Pseudomonadati</taxon>
        <taxon>Verrucomicrobiota</taxon>
        <taxon>Verrucomicrobiia</taxon>
        <taxon>Verrucomicrobiales</taxon>
        <taxon>Verrucomicrobiaceae</taxon>
        <taxon>Oceaniferula</taxon>
    </lineage>
</organism>
<feature type="transmembrane region" description="Helical" evidence="8">
    <location>
        <begin position="360"/>
        <end position="381"/>
    </location>
</feature>
<dbReference type="AlphaFoldDB" id="A0AAT9FIG0"/>
<feature type="transmembrane region" description="Helical" evidence="8">
    <location>
        <begin position="196"/>
        <end position="218"/>
    </location>
</feature>
<feature type="transmembrane region" description="Helical" evidence="8">
    <location>
        <begin position="119"/>
        <end position="140"/>
    </location>
</feature>
<dbReference type="KEGG" id="osu:NT6N_08240"/>
<dbReference type="InterPro" id="IPR024194">
    <property type="entry name" value="Ac/AlaTfrase_AlgI/DltB"/>
</dbReference>